<sequence length="187" mass="20932">MKAIGRTLACVLLAVALVKNVLATSAANIEFSKGRSNKTLRSNITRLNLVSEQPLPSLDNEDLRSTPKDMFEGEDKPVIDLKESRTFGQKRIQFMLMPMMYKMGVMMTMLMVLTAISVKGLVIGIILLVLKLSTFLGTLHSGWHAPQPWSSSQPIHVHVHNSYPHAQAYHSWESSGPGYDDHYYYKG</sequence>
<dbReference type="Proteomes" id="UP000053097">
    <property type="component" value="Unassembled WGS sequence"/>
</dbReference>
<evidence type="ECO:0000313" key="6">
    <source>
        <dbReference type="Proteomes" id="UP000279307"/>
    </source>
</evidence>
<evidence type="ECO:0000313" key="4">
    <source>
        <dbReference type="EMBL" id="RLU27601.1"/>
    </source>
</evidence>
<keyword evidence="1" id="KW-1133">Transmembrane helix</keyword>
<keyword evidence="1" id="KW-0472">Membrane</keyword>
<dbReference type="AlphaFoldDB" id="A0A026W528"/>
<dbReference type="Pfam" id="PF07898">
    <property type="entry name" value="DUF1676"/>
    <property type="match status" value="1"/>
</dbReference>
<reference evidence="4" key="3">
    <citation type="submission" date="2018-07" db="EMBL/GenBank/DDBJ databases">
        <authorList>
            <person name="Mckenzie S.K."/>
            <person name="Kronauer D.J.C."/>
        </authorList>
    </citation>
    <scope>NUCLEOTIDE SEQUENCE</scope>
    <source>
        <strain evidence="4">Clonal line C1</strain>
    </source>
</reference>
<dbReference type="EMBL" id="KK107447">
    <property type="protein sequence ID" value="EZA50726.1"/>
    <property type="molecule type" value="Genomic_DNA"/>
</dbReference>
<gene>
    <name evidence="4" type="ORF">DMN91_001405</name>
    <name evidence="3" type="ORF">X777_10776</name>
</gene>
<evidence type="ECO:0000256" key="1">
    <source>
        <dbReference type="SAM" id="Phobius"/>
    </source>
</evidence>
<feature type="transmembrane region" description="Helical" evidence="1">
    <location>
        <begin position="105"/>
        <end position="130"/>
    </location>
</feature>
<dbReference type="InterPro" id="IPR012464">
    <property type="entry name" value="DUF1676"/>
</dbReference>
<proteinExistence type="predicted"/>
<feature type="chain" id="PRO_5035982916" description="Osiris" evidence="2">
    <location>
        <begin position="24"/>
        <end position="187"/>
    </location>
</feature>
<reference evidence="3 5" key="1">
    <citation type="journal article" date="2014" name="Curr. Biol.">
        <title>The genome of the clonal raider ant Cerapachys biroi.</title>
        <authorList>
            <person name="Oxley P.R."/>
            <person name="Ji L."/>
            <person name="Fetter-Pruneda I."/>
            <person name="McKenzie S.K."/>
            <person name="Li C."/>
            <person name="Hu H."/>
            <person name="Zhang G."/>
            <person name="Kronauer D.J."/>
        </authorList>
    </citation>
    <scope>NUCLEOTIDE SEQUENCE [LARGE SCALE GENOMIC DNA]</scope>
</reference>
<dbReference type="EMBL" id="QOIP01000001">
    <property type="protein sequence ID" value="RLU27601.1"/>
    <property type="molecule type" value="Genomic_DNA"/>
</dbReference>
<evidence type="ECO:0008006" key="7">
    <source>
        <dbReference type="Google" id="ProtNLM"/>
    </source>
</evidence>
<evidence type="ECO:0000256" key="2">
    <source>
        <dbReference type="SAM" id="SignalP"/>
    </source>
</evidence>
<dbReference type="Proteomes" id="UP000279307">
    <property type="component" value="Chromosome 1"/>
</dbReference>
<accession>A0A026W528</accession>
<evidence type="ECO:0000313" key="5">
    <source>
        <dbReference type="Proteomes" id="UP000053097"/>
    </source>
</evidence>
<dbReference type="OrthoDB" id="6611212at2759"/>
<keyword evidence="1" id="KW-0812">Transmembrane</keyword>
<name>A0A026W528_OOCBI</name>
<evidence type="ECO:0000313" key="3">
    <source>
        <dbReference type="EMBL" id="EZA50726.1"/>
    </source>
</evidence>
<protein>
    <recommendedName>
        <fullName evidence="7">Osiris</fullName>
    </recommendedName>
</protein>
<organism evidence="3 5">
    <name type="scientific">Ooceraea biroi</name>
    <name type="common">Clonal raider ant</name>
    <name type="synonym">Cerapachys biroi</name>
    <dbReference type="NCBI Taxonomy" id="2015173"/>
    <lineage>
        <taxon>Eukaryota</taxon>
        <taxon>Metazoa</taxon>
        <taxon>Ecdysozoa</taxon>
        <taxon>Arthropoda</taxon>
        <taxon>Hexapoda</taxon>
        <taxon>Insecta</taxon>
        <taxon>Pterygota</taxon>
        <taxon>Neoptera</taxon>
        <taxon>Endopterygota</taxon>
        <taxon>Hymenoptera</taxon>
        <taxon>Apocrita</taxon>
        <taxon>Aculeata</taxon>
        <taxon>Formicoidea</taxon>
        <taxon>Formicidae</taxon>
        <taxon>Dorylinae</taxon>
        <taxon>Ooceraea</taxon>
    </lineage>
</organism>
<reference evidence="4 6" key="2">
    <citation type="journal article" date="2018" name="Genome Res.">
        <title>The genomic architecture and molecular evolution of ant odorant receptors.</title>
        <authorList>
            <person name="McKenzie S.K."/>
            <person name="Kronauer D.J.C."/>
        </authorList>
    </citation>
    <scope>NUCLEOTIDE SEQUENCE [LARGE SCALE GENOMIC DNA]</scope>
    <source>
        <strain evidence="4">Clonal line C1</strain>
    </source>
</reference>
<feature type="signal peptide" evidence="2">
    <location>
        <begin position="1"/>
        <end position="23"/>
    </location>
</feature>
<keyword evidence="2" id="KW-0732">Signal</keyword>
<keyword evidence="5" id="KW-1185">Reference proteome</keyword>
<dbReference type="OMA" id="RIQFMLM"/>